<name>A0A0C3BSE5_PILCF</name>
<reference evidence="1 2" key="1">
    <citation type="submission" date="2014-04" db="EMBL/GenBank/DDBJ databases">
        <authorList>
            <consortium name="DOE Joint Genome Institute"/>
            <person name="Kuo A."/>
            <person name="Tarkka M."/>
            <person name="Buscot F."/>
            <person name="Kohler A."/>
            <person name="Nagy L.G."/>
            <person name="Floudas D."/>
            <person name="Copeland A."/>
            <person name="Barry K.W."/>
            <person name="Cichocki N."/>
            <person name="Veneault-Fourrey C."/>
            <person name="LaButti K."/>
            <person name="Lindquist E.A."/>
            <person name="Lipzen A."/>
            <person name="Lundell T."/>
            <person name="Morin E."/>
            <person name="Murat C."/>
            <person name="Sun H."/>
            <person name="Tunlid A."/>
            <person name="Henrissat B."/>
            <person name="Grigoriev I.V."/>
            <person name="Hibbett D.S."/>
            <person name="Martin F."/>
            <person name="Nordberg H.P."/>
            <person name="Cantor M.N."/>
            <person name="Hua S.X."/>
        </authorList>
    </citation>
    <scope>NUCLEOTIDE SEQUENCE [LARGE SCALE GENOMIC DNA]</scope>
    <source>
        <strain evidence="1 2">F 1598</strain>
    </source>
</reference>
<accession>A0A0C3BSE5</accession>
<protein>
    <submittedName>
        <fullName evidence="1">Uncharacterized protein</fullName>
    </submittedName>
</protein>
<dbReference type="InParanoid" id="A0A0C3BSE5"/>
<gene>
    <name evidence="1" type="ORF">PILCRDRAFT_73524</name>
</gene>
<feature type="non-terminal residue" evidence="1">
    <location>
        <position position="1"/>
    </location>
</feature>
<organism evidence="1 2">
    <name type="scientific">Piloderma croceum (strain F 1598)</name>
    <dbReference type="NCBI Taxonomy" id="765440"/>
    <lineage>
        <taxon>Eukaryota</taxon>
        <taxon>Fungi</taxon>
        <taxon>Dikarya</taxon>
        <taxon>Basidiomycota</taxon>
        <taxon>Agaricomycotina</taxon>
        <taxon>Agaricomycetes</taxon>
        <taxon>Agaricomycetidae</taxon>
        <taxon>Atheliales</taxon>
        <taxon>Atheliaceae</taxon>
        <taxon>Piloderma</taxon>
    </lineage>
</organism>
<evidence type="ECO:0000313" key="2">
    <source>
        <dbReference type="Proteomes" id="UP000054166"/>
    </source>
</evidence>
<evidence type="ECO:0000313" key="1">
    <source>
        <dbReference type="EMBL" id="KIM80247.1"/>
    </source>
</evidence>
<dbReference type="EMBL" id="KN833005">
    <property type="protein sequence ID" value="KIM80247.1"/>
    <property type="molecule type" value="Genomic_DNA"/>
</dbReference>
<sequence>YKSQGRGLTHAIADLSSCGSIQSIYIMLSRVKSLEGLGILKWFPSNILEQRL</sequence>
<keyword evidence="2" id="KW-1185">Reference proteome</keyword>
<dbReference type="HOGENOM" id="CLU_001324_10_2_1"/>
<dbReference type="AlphaFoldDB" id="A0A0C3BSE5"/>
<dbReference type="Proteomes" id="UP000054166">
    <property type="component" value="Unassembled WGS sequence"/>
</dbReference>
<dbReference type="OrthoDB" id="432234at2759"/>
<reference evidence="2" key="2">
    <citation type="submission" date="2015-01" db="EMBL/GenBank/DDBJ databases">
        <title>Evolutionary Origins and Diversification of the Mycorrhizal Mutualists.</title>
        <authorList>
            <consortium name="DOE Joint Genome Institute"/>
            <consortium name="Mycorrhizal Genomics Consortium"/>
            <person name="Kohler A."/>
            <person name="Kuo A."/>
            <person name="Nagy L.G."/>
            <person name="Floudas D."/>
            <person name="Copeland A."/>
            <person name="Barry K.W."/>
            <person name="Cichocki N."/>
            <person name="Veneault-Fourrey C."/>
            <person name="LaButti K."/>
            <person name="Lindquist E.A."/>
            <person name="Lipzen A."/>
            <person name="Lundell T."/>
            <person name="Morin E."/>
            <person name="Murat C."/>
            <person name="Riley R."/>
            <person name="Ohm R."/>
            <person name="Sun H."/>
            <person name="Tunlid A."/>
            <person name="Henrissat B."/>
            <person name="Grigoriev I.V."/>
            <person name="Hibbett D.S."/>
            <person name="Martin F."/>
        </authorList>
    </citation>
    <scope>NUCLEOTIDE SEQUENCE [LARGE SCALE GENOMIC DNA]</scope>
    <source>
        <strain evidence="2">F 1598</strain>
    </source>
</reference>
<proteinExistence type="predicted"/>